<reference evidence="8" key="1">
    <citation type="journal article" date="2017" name="Sci. Rep.">
        <title>Antennal transcriptome analysis and expression profiles of olfactory genes in Anoplophora chinensis.</title>
        <authorList>
            <person name="Wang J."/>
            <person name="Hu P."/>
            <person name="Gao P."/>
            <person name="Tao J."/>
            <person name="Luo Y."/>
        </authorList>
    </citation>
    <scope>NUCLEOTIDE SEQUENCE</scope>
</reference>
<dbReference type="CDD" id="cd23992">
    <property type="entry name" value="PBP_GOBP"/>
    <property type="match status" value="1"/>
</dbReference>
<accession>A0A2H4ZB30</accession>
<dbReference type="PANTHER" id="PTHR11857">
    <property type="entry name" value="ODORANT BINDING PROTEIN-RELATED"/>
    <property type="match status" value="1"/>
</dbReference>
<evidence type="ECO:0000313" key="8">
    <source>
        <dbReference type="EMBL" id="AUF72963.1"/>
    </source>
</evidence>
<dbReference type="InterPro" id="IPR006170">
    <property type="entry name" value="PBP/GOBP"/>
</dbReference>
<proteinExistence type="evidence at transcript level"/>
<dbReference type="SUPFAM" id="SSF47565">
    <property type="entry name" value="Insect pheromone/odorant-binding proteins"/>
    <property type="match status" value="1"/>
</dbReference>
<protein>
    <submittedName>
        <fullName evidence="8">Odorant-binding protein</fullName>
    </submittedName>
</protein>
<keyword evidence="3" id="KW-0964">Secreted</keyword>
<evidence type="ECO:0000256" key="1">
    <source>
        <dbReference type="ARBA" id="ARBA00004613"/>
    </source>
</evidence>
<dbReference type="Pfam" id="PF01395">
    <property type="entry name" value="PBP_GOBP"/>
    <property type="match status" value="1"/>
</dbReference>
<evidence type="ECO:0000256" key="7">
    <source>
        <dbReference type="SAM" id="SignalP"/>
    </source>
</evidence>
<dbReference type="Gene3D" id="1.10.238.20">
    <property type="entry name" value="Pheromone/general odorant binding protein domain"/>
    <property type="match status" value="1"/>
</dbReference>
<keyword evidence="5" id="KW-0325">Glycoprotein</keyword>
<feature type="signal peptide" evidence="7">
    <location>
        <begin position="1"/>
        <end position="21"/>
    </location>
</feature>
<evidence type="ECO:0000256" key="4">
    <source>
        <dbReference type="ARBA" id="ARBA00022729"/>
    </source>
</evidence>
<evidence type="ECO:0000256" key="3">
    <source>
        <dbReference type="ARBA" id="ARBA00022525"/>
    </source>
</evidence>
<evidence type="ECO:0000256" key="5">
    <source>
        <dbReference type="ARBA" id="ARBA00023180"/>
    </source>
</evidence>
<keyword evidence="4 7" id="KW-0732">Signal</keyword>
<evidence type="ECO:0000256" key="2">
    <source>
        <dbReference type="ARBA" id="ARBA00008098"/>
    </source>
</evidence>
<dbReference type="FunFam" id="1.10.238.20:FF:000001">
    <property type="entry name" value="General odorant-binding protein lush"/>
    <property type="match status" value="1"/>
</dbReference>
<dbReference type="GO" id="GO:0005615">
    <property type="term" value="C:extracellular space"/>
    <property type="evidence" value="ECO:0007669"/>
    <property type="project" value="TreeGrafter"/>
</dbReference>
<comment type="subcellular location">
    <subcellularLocation>
        <location evidence="1">Secreted</location>
    </subcellularLocation>
</comment>
<name>A0A2H4ZB30_ANOCN</name>
<evidence type="ECO:0000256" key="6">
    <source>
        <dbReference type="ARBA" id="ARBA00056866"/>
    </source>
</evidence>
<dbReference type="InterPro" id="IPR036728">
    <property type="entry name" value="PBP_GOBP_sf"/>
</dbReference>
<organism evidence="8">
    <name type="scientific">Anoplophora chinensis</name>
    <name type="common">Citrus longhorn beetle</name>
    <dbReference type="NCBI Taxonomy" id="217632"/>
    <lineage>
        <taxon>Eukaryota</taxon>
        <taxon>Metazoa</taxon>
        <taxon>Ecdysozoa</taxon>
        <taxon>Arthropoda</taxon>
        <taxon>Hexapoda</taxon>
        <taxon>Insecta</taxon>
        <taxon>Pterygota</taxon>
        <taxon>Neoptera</taxon>
        <taxon>Endopterygota</taxon>
        <taxon>Coleoptera</taxon>
        <taxon>Polyphaga</taxon>
        <taxon>Cucujiformia</taxon>
        <taxon>Chrysomeloidea</taxon>
        <taxon>Cerambycidae</taxon>
        <taxon>Lamiinae</taxon>
        <taxon>Lamiini</taxon>
        <taxon>Anoplophora</taxon>
    </lineage>
</organism>
<dbReference type="PANTHER" id="PTHR11857:SF43">
    <property type="entry name" value="GEO07291P1-RELATED"/>
    <property type="match status" value="1"/>
</dbReference>
<comment type="function">
    <text evidence="6">May be a carrier protein for lipids.</text>
</comment>
<dbReference type="SMART" id="SM00708">
    <property type="entry name" value="PhBP"/>
    <property type="match status" value="1"/>
</dbReference>
<sequence length="144" mass="16124">MNNLLLLIVVASVLGAFRVQATLDQSEFGPKILTLVETLHSVCVLMSGTDESSIAKVIQGEFTDEPKIKAYMKCLFIETGVIDEKGNFNTDVLVELLPPKILDEAVKIFKNCATRTKGIAREEDRVFSLVKCFYDQNPDIFIFF</sequence>
<dbReference type="EMBL" id="MF975387">
    <property type="protein sequence ID" value="AUF72963.1"/>
    <property type="molecule type" value="mRNA"/>
</dbReference>
<comment type="similarity">
    <text evidence="2">Belongs to the PBP/GOBP family.</text>
</comment>
<feature type="chain" id="PRO_5014181575" evidence="7">
    <location>
        <begin position="22"/>
        <end position="144"/>
    </location>
</feature>
<dbReference type="GO" id="GO:0007608">
    <property type="term" value="P:sensory perception of smell"/>
    <property type="evidence" value="ECO:0007669"/>
    <property type="project" value="TreeGrafter"/>
</dbReference>
<dbReference type="AlphaFoldDB" id="A0A2H4ZB30"/>
<dbReference type="GO" id="GO:0005549">
    <property type="term" value="F:odorant binding"/>
    <property type="evidence" value="ECO:0007669"/>
    <property type="project" value="InterPro"/>
</dbReference>